<evidence type="ECO:0000313" key="14">
    <source>
        <dbReference type="Proteomes" id="UP000887568"/>
    </source>
</evidence>
<keyword evidence="14" id="KW-1185">Reference proteome</keyword>
<feature type="transmembrane region" description="Helical" evidence="12">
    <location>
        <begin position="149"/>
        <end position="171"/>
    </location>
</feature>
<feature type="transmembrane region" description="Helical" evidence="12">
    <location>
        <begin position="410"/>
        <end position="432"/>
    </location>
</feature>
<comment type="function">
    <text evidence="9">Mediates H(+)-dependent pyridoxine transport.</text>
</comment>
<evidence type="ECO:0000256" key="10">
    <source>
        <dbReference type="ARBA" id="ARBA00048410"/>
    </source>
</evidence>
<feature type="transmembrane region" description="Helical" evidence="12">
    <location>
        <begin position="472"/>
        <end position="492"/>
    </location>
</feature>
<feature type="transmembrane region" description="Helical" evidence="12">
    <location>
        <begin position="380"/>
        <end position="404"/>
    </location>
</feature>
<keyword evidence="4 12" id="KW-0812">Transmembrane</keyword>
<comment type="catalytic activity">
    <reaction evidence="10">
        <text>pyridoxine(out) + n H(+)(out) = pyridoxine(in) + n H(+)(in)</text>
        <dbReference type="Rhea" id="RHEA:76203"/>
        <dbReference type="ChEBI" id="CHEBI:15378"/>
        <dbReference type="ChEBI" id="CHEBI:16709"/>
    </reaction>
</comment>
<dbReference type="EnsemblMetazoa" id="XM_038202314.1">
    <property type="protein sequence ID" value="XP_038058242.1"/>
    <property type="gene ID" value="LOC119729651"/>
</dbReference>
<feature type="transmembrane region" description="Helical" evidence="12">
    <location>
        <begin position="122"/>
        <end position="142"/>
    </location>
</feature>
<dbReference type="OrthoDB" id="422206at2759"/>
<keyword evidence="3" id="KW-0813">Transport</keyword>
<organism evidence="13 14">
    <name type="scientific">Patiria miniata</name>
    <name type="common">Bat star</name>
    <name type="synonym">Asterina miniata</name>
    <dbReference type="NCBI Taxonomy" id="46514"/>
    <lineage>
        <taxon>Eukaryota</taxon>
        <taxon>Metazoa</taxon>
        <taxon>Echinodermata</taxon>
        <taxon>Eleutherozoa</taxon>
        <taxon>Asterozoa</taxon>
        <taxon>Asteroidea</taxon>
        <taxon>Valvatacea</taxon>
        <taxon>Valvatida</taxon>
        <taxon>Asterinidae</taxon>
        <taxon>Patiria</taxon>
    </lineage>
</organism>
<dbReference type="AlphaFoldDB" id="A0A914A328"/>
<evidence type="ECO:0000256" key="9">
    <source>
        <dbReference type="ARBA" id="ARBA00037192"/>
    </source>
</evidence>
<dbReference type="GO" id="GO:0022857">
    <property type="term" value="F:transmembrane transporter activity"/>
    <property type="evidence" value="ECO:0007669"/>
    <property type="project" value="InterPro"/>
</dbReference>
<dbReference type="Proteomes" id="UP000887568">
    <property type="component" value="Unplaced"/>
</dbReference>
<feature type="region of interest" description="Disordered" evidence="11">
    <location>
        <begin position="1"/>
        <end position="37"/>
    </location>
</feature>
<evidence type="ECO:0000256" key="7">
    <source>
        <dbReference type="ARBA" id="ARBA00023180"/>
    </source>
</evidence>
<feature type="transmembrane region" description="Helical" evidence="12">
    <location>
        <begin position="82"/>
        <end position="102"/>
    </location>
</feature>
<keyword evidence="7" id="KW-0325">Glycoprotein</keyword>
<name>A0A914A328_PATMI</name>
<dbReference type="OMA" id="PANWIFQ"/>
<keyword evidence="5 12" id="KW-1133">Transmembrane helix</keyword>
<dbReference type="SUPFAM" id="SSF103473">
    <property type="entry name" value="MFS general substrate transporter"/>
    <property type="match status" value="1"/>
</dbReference>
<evidence type="ECO:0000256" key="3">
    <source>
        <dbReference type="ARBA" id="ARBA00022448"/>
    </source>
</evidence>
<dbReference type="RefSeq" id="XP_038058242.1">
    <property type="nucleotide sequence ID" value="XM_038202314.1"/>
</dbReference>
<evidence type="ECO:0000256" key="2">
    <source>
        <dbReference type="ARBA" id="ARBA00008335"/>
    </source>
</evidence>
<sequence length="506" mass="56012">MDRTEKEPDTRPLLPYAEDDFPRTTPLAGPPECTLNDACTPPPISPRDSEKNCSLRQSLDGYHHKHHEHLQEEHYVAYARRWYILAVFSLLFVLQAAAWNTWGPIADTTEVVLRWTQADLDLCINWGPITYVVTGFIFSYILKVKGLRFAVLCSALLFLFGMGLRCIPVGMENIKWTANIGQVFVGVSAPILQAAPTQLSAVWFPPHQRTTSTAIASTAGYFGLACSFLIGPNIVSDVPKNVTANNITAESRTQHFGEIMNLLYIECGMAAVLVIAAMLYFPDKPPTPPSISASEDRESFLSGAISLLKNVQFWIPALAYSVSTGVYAGWSTQLDVIFDKSLGVKQDTVGWIGFIGNLAAVAGGLAFARLVDYLGGRMKLILILMMIGSVGSCVWCVLLSMSYISFNLPSLYISCIIIGFFINASIPIYFEVTVEGMYPVSEGTITMLMTWLNNVCVLVFLLLPQIHGIGVVWMNWMLLGSVVICVPLLLMYKEQYKRLNLDTKDE</sequence>
<evidence type="ECO:0000256" key="1">
    <source>
        <dbReference type="ARBA" id="ARBA00004155"/>
    </source>
</evidence>
<evidence type="ECO:0000256" key="11">
    <source>
        <dbReference type="SAM" id="MobiDB-lite"/>
    </source>
</evidence>
<feature type="compositionally biased region" description="Basic and acidic residues" evidence="11">
    <location>
        <begin position="1"/>
        <end position="10"/>
    </location>
</feature>
<dbReference type="InterPro" id="IPR049680">
    <property type="entry name" value="FLVCR1-2_SLC49-like"/>
</dbReference>
<dbReference type="GeneID" id="119729651"/>
<proteinExistence type="inferred from homology"/>
<evidence type="ECO:0000256" key="5">
    <source>
        <dbReference type="ARBA" id="ARBA00022989"/>
    </source>
</evidence>
<accession>A0A914A328</accession>
<keyword evidence="8" id="KW-0458">Lysosome</keyword>
<dbReference type="Pfam" id="PF07690">
    <property type="entry name" value="MFS_1"/>
    <property type="match status" value="1"/>
</dbReference>
<feature type="transmembrane region" description="Helical" evidence="12">
    <location>
        <begin position="348"/>
        <end position="368"/>
    </location>
</feature>
<evidence type="ECO:0000313" key="13">
    <source>
        <dbReference type="EnsemblMetazoa" id="XP_038058242.1"/>
    </source>
</evidence>
<reference evidence="13" key="1">
    <citation type="submission" date="2022-11" db="UniProtKB">
        <authorList>
            <consortium name="EnsemblMetazoa"/>
        </authorList>
    </citation>
    <scope>IDENTIFICATION</scope>
</reference>
<dbReference type="PANTHER" id="PTHR10924">
    <property type="entry name" value="MAJOR FACILITATOR SUPERFAMILY PROTEIN-RELATED"/>
    <property type="match status" value="1"/>
</dbReference>
<evidence type="ECO:0000256" key="6">
    <source>
        <dbReference type="ARBA" id="ARBA00023136"/>
    </source>
</evidence>
<protein>
    <submittedName>
        <fullName evidence="13">Uncharacterized protein</fullName>
    </submittedName>
</protein>
<comment type="subcellular location">
    <subcellularLocation>
        <location evidence="1">Lysosome membrane</location>
        <topology evidence="1">Multi-pass membrane protein</topology>
    </subcellularLocation>
</comment>
<evidence type="ECO:0000256" key="8">
    <source>
        <dbReference type="ARBA" id="ARBA00023228"/>
    </source>
</evidence>
<feature type="transmembrane region" description="Helical" evidence="12">
    <location>
        <begin position="262"/>
        <end position="281"/>
    </location>
</feature>
<dbReference type="InterPro" id="IPR011701">
    <property type="entry name" value="MFS"/>
</dbReference>
<evidence type="ECO:0000256" key="12">
    <source>
        <dbReference type="SAM" id="Phobius"/>
    </source>
</evidence>
<dbReference type="InterPro" id="IPR036259">
    <property type="entry name" value="MFS_trans_sf"/>
</dbReference>
<dbReference type="InterPro" id="IPR049604">
    <property type="entry name" value="SLC49A4-like"/>
</dbReference>
<dbReference type="CDD" id="cd17397">
    <property type="entry name" value="MFS_DIRC2"/>
    <property type="match status" value="1"/>
</dbReference>
<dbReference type="PANTHER" id="PTHR10924:SF27">
    <property type="entry name" value="SOLUTE CARRIER FAMILY 49 MEMBER 4"/>
    <property type="match status" value="1"/>
</dbReference>
<dbReference type="GO" id="GO:0005765">
    <property type="term" value="C:lysosomal membrane"/>
    <property type="evidence" value="ECO:0007669"/>
    <property type="project" value="UniProtKB-SubCell"/>
</dbReference>
<dbReference type="Gene3D" id="1.20.1250.20">
    <property type="entry name" value="MFS general substrate transporter like domains"/>
    <property type="match status" value="2"/>
</dbReference>
<keyword evidence="6 12" id="KW-0472">Membrane</keyword>
<evidence type="ECO:0000256" key="4">
    <source>
        <dbReference type="ARBA" id="ARBA00022692"/>
    </source>
</evidence>
<feature type="transmembrane region" description="Helical" evidence="12">
    <location>
        <begin position="444"/>
        <end position="466"/>
    </location>
</feature>
<comment type="similarity">
    <text evidence="2">Belongs to the major facilitator superfamily.</text>
</comment>